<dbReference type="EMBL" id="QNGE01006088">
    <property type="protein sequence ID" value="KAA3671627.1"/>
    <property type="molecule type" value="Genomic_DNA"/>
</dbReference>
<protein>
    <submittedName>
        <fullName evidence="2">Uncharacterized protein</fullName>
    </submittedName>
</protein>
<organism evidence="2 3">
    <name type="scientific">Paragonimus westermani</name>
    <dbReference type="NCBI Taxonomy" id="34504"/>
    <lineage>
        <taxon>Eukaryota</taxon>
        <taxon>Metazoa</taxon>
        <taxon>Spiralia</taxon>
        <taxon>Lophotrochozoa</taxon>
        <taxon>Platyhelminthes</taxon>
        <taxon>Trematoda</taxon>
        <taxon>Digenea</taxon>
        <taxon>Plagiorchiida</taxon>
        <taxon>Troglotremata</taxon>
        <taxon>Troglotrematidae</taxon>
        <taxon>Paragonimus</taxon>
    </lineage>
</organism>
<evidence type="ECO:0000256" key="1">
    <source>
        <dbReference type="SAM" id="Phobius"/>
    </source>
</evidence>
<keyword evidence="1" id="KW-1133">Transmembrane helix</keyword>
<feature type="transmembrane region" description="Helical" evidence="1">
    <location>
        <begin position="21"/>
        <end position="43"/>
    </location>
</feature>
<feature type="transmembrane region" description="Helical" evidence="1">
    <location>
        <begin position="63"/>
        <end position="85"/>
    </location>
</feature>
<reference evidence="2 3" key="1">
    <citation type="journal article" date="2019" name="Gigascience">
        <title>Whole-genome sequence of the oriental lung fluke Paragonimus westermani.</title>
        <authorList>
            <person name="Oey H."/>
            <person name="Zakrzewski M."/>
            <person name="Narain K."/>
            <person name="Devi K.R."/>
            <person name="Agatsuma T."/>
            <person name="Nawaratna S."/>
            <person name="Gobert G.N."/>
            <person name="Jones M.K."/>
            <person name="Ragan M.A."/>
            <person name="McManus D.P."/>
            <person name="Krause L."/>
        </authorList>
    </citation>
    <scope>NUCLEOTIDE SEQUENCE [LARGE SCALE GENOMIC DNA]</scope>
    <source>
        <strain evidence="2 3">IND2009</strain>
    </source>
</reference>
<dbReference type="Proteomes" id="UP000324629">
    <property type="component" value="Unassembled WGS sequence"/>
</dbReference>
<keyword evidence="1" id="KW-0812">Transmembrane</keyword>
<comment type="caution">
    <text evidence="2">The sequence shown here is derived from an EMBL/GenBank/DDBJ whole genome shotgun (WGS) entry which is preliminary data.</text>
</comment>
<gene>
    <name evidence="2" type="ORF">DEA37_0002374</name>
</gene>
<keyword evidence="1" id="KW-0472">Membrane</keyword>
<dbReference type="AlphaFoldDB" id="A0A5J4N851"/>
<evidence type="ECO:0000313" key="2">
    <source>
        <dbReference type="EMBL" id="KAA3671627.1"/>
    </source>
</evidence>
<name>A0A5J4N851_9TREM</name>
<evidence type="ECO:0000313" key="3">
    <source>
        <dbReference type="Proteomes" id="UP000324629"/>
    </source>
</evidence>
<sequence length="100" mass="11476">MVLNKKFPPKSQEGTTAAPDFNYVFINYLISFTVLLGGRELLIFPTFSFSVTTSVYRNRLQRILNFTLSLFSFILTDLASARWVFRRKSLILSTCRGIVV</sequence>
<accession>A0A5J4N851</accession>
<proteinExistence type="predicted"/>
<keyword evidence="3" id="KW-1185">Reference proteome</keyword>